<keyword evidence="3 6" id="KW-0479">Metal-binding</keyword>
<comment type="caution">
    <text evidence="9">The sequence shown here is derived from an EMBL/GenBank/DDBJ whole genome shotgun (WGS) entry which is preliminary data.</text>
</comment>
<comment type="similarity">
    <text evidence="2 6">Belongs to the zinc-containing alcohol dehydrogenase family.</text>
</comment>
<dbReference type="PROSITE" id="PS00059">
    <property type="entry name" value="ADH_ZINC"/>
    <property type="match status" value="1"/>
</dbReference>
<name>A0ABN3G957_9PSEU</name>
<protein>
    <submittedName>
        <fullName evidence="9">NAD(P)-dependent alcohol dehydrogenase</fullName>
    </submittedName>
</protein>
<reference evidence="9 10" key="1">
    <citation type="journal article" date="2019" name="Int. J. Syst. Evol. Microbiol.">
        <title>The Global Catalogue of Microorganisms (GCM) 10K type strain sequencing project: providing services to taxonomists for standard genome sequencing and annotation.</title>
        <authorList>
            <consortium name="The Broad Institute Genomics Platform"/>
            <consortium name="The Broad Institute Genome Sequencing Center for Infectious Disease"/>
            <person name="Wu L."/>
            <person name="Ma J."/>
        </authorList>
    </citation>
    <scope>NUCLEOTIDE SEQUENCE [LARGE SCALE GENOMIC DNA]</scope>
    <source>
        <strain evidence="9 10">JCM 16221</strain>
    </source>
</reference>
<evidence type="ECO:0000256" key="1">
    <source>
        <dbReference type="ARBA" id="ARBA00001947"/>
    </source>
</evidence>
<evidence type="ECO:0000256" key="4">
    <source>
        <dbReference type="ARBA" id="ARBA00022833"/>
    </source>
</evidence>
<keyword evidence="5" id="KW-0560">Oxidoreductase</keyword>
<evidence type="ECO:0000256" key="2">
    <source>
        <dbReference type="ARBA" id="ARBA00008072"/>
    </source>
</evidence>
<dbReference type="Pfam" id="PF00107">
    <property type="entry name" value="ADH_zinc_N"/>
    <property type="match status" value="1"/>
</dbReference>
<evidence type="ECO:0000313" key="10">
    <source>
        <dbReference type="Proteomes" id="UP001501218"/>
    </source>
</evidence>
<proteinExistence type="inferred from homology"/>
<accession>A0ABN3G957</accession>
<dbReference type="RefSeq" id="WP_344130209.1">
    <property type="nucleotide sequence ID" value="NZ_BAAARA010000007.1"/>
</dbReference>
<keyword evidence="4 6" id="KW-0862">Zinc</keyword>
<feature type="domain" description="Alcohol dehydrogenase-like C-terminal" evidence="7">
    <location>
        <begin position="201"/>
        <end position="320"/>
    </location>
</feature>
<dbReference type="Gene3D" id="3.40.50.720">
    <property type="entry name" value="NAD(P)-binding Rossmann-like Domain"/>
    <property type="match status" value="1"/>
</dbReference>
<dbReference type="InterPro" id="IPR002328">
    <property type="entry name" value="ADH_Zn_CS"/>
</dbReference>
<sequence>MRVNAAVVAETGGPFRLEELEVDEPGPGEALVKVVATGLCHTDVITRDGDLPMPLPGVLGHEGAGEVVAVGDGVSSVSPGDRVVLGWPSCGGCRNCRDGEPRYCVRIGEAVAGGARLLGQRAGQPALRRPDGSRVHSHFFGQSSLATHSLTWADWLVRVPGSAPLELLGPLACGISTGAGAVFNTVRPGIGDRLVVFGAGAVGLAAVMAARLSAATTIIAVDRYPGRLELAGELGATHTINAQERDVLAEVHRICGGPADYSLECTGVIDVVRRAADSVGLRGTCVLIGGAPAGAEVTLDHLSTLWGKRIVGTLGGSGRSEVLIGGLIDLHAQGRFPFDRLTAHYALADLDQAIADSRDGATIKPILHMPH</sequence>
<dbReference type="CDD" id="cd08278">
    <property type="entry name" value="benzyl_alcohol_DH"/>
    <property type="match status" value="1"/>
</dbReference>
<evidence type="ECO:0000256" key="5">
    <source>
        <dbReference type="ARBA" id="ARBA00023002"/>
    </source>
</evidence>
<dbReference type="EMBL" id="BAAARA010000007">
    <property type="protein sequence ID" value="GAA2346173.1"/>
    <property type="molecule type" value="Genomic_DNA"/>
</dbReference>
<dbReference type="InterPro" id="IPR013154">
    <property type="entry name" value="ADH-like_N"/>
</dbReference>
<comment type="cofactor">
    <cofactor evidence="1 6">
        <name>Zn(2+)</name>
        <dbReference type="ChEBI" id="CHEBI:29105"/>
    </cofactor>
</comment>
<dbReference type="PANTHER" id="PTHR43350:SF17">
    <property type="entry name" value="NAD-DEPENDENT ALCOHOL DEHYDROGENASE"/>
    <property type="match status" value="1"/>
</dbReference>
<evidence type="ECO:0000256" key="3">
    <source>
        <dbReference type="ARBA" id="ARBA00022723"/>
    </source>
</evidence>
<dbReference type="InterPro" id="IPR011032">
    <property type="entry name" value="GroES-like_sf"/>
</dbReference>
<keyword evidence="10" id="KW-1185">Reference proteome</keyword>
<dbReference type="Pfam" id="PF08240">
    <property type="entry name" value="ADH_N"/>
    <property type="match status" value="1"/>
</dbReference>
<dbReference type="Proteomes" id="UP001501218">
    <property type="component" value="Unassembled WGS sequence"/>
</dbReference>
<dbReference type="InterPro" id="IPR036291">
    <property type="entry name" value="NAD(P)-bd_dom_sf"/>
</dbReference>
<evidence type="ECO:0000259" key="7">
    <source>
        <dbReference type="Pfam" id="PF00107"/>
    </source>
</evidence>
<evidence type="ECO:0000313" key="9">
    <source>
        <dbReference type="EMBL" id="GAA2346173.1"/>
    </source>
</evidence>
<gene>
    <name evidence="9" type="ORF">GCM10009854_23850</name>
</gene>
<dbReference type="SUPFAM" id="SSF51735">
    <property type="entry name" value="NAD(P)-binding Rossmann-fold domains"/>
    <property type="match status" value="1"/>
</dbReference>
<organism evidence="9 10">
    <name type="scientific">Saccharopolyspora halophila</name>
    <dbReference type="NCBI Taxonomy" id="405551"/>
    <lineage>
        <taxon>Bacteria</taxon>
        <taxon>Bacillati</taxon>
        <taxon>Actinomycetota</taxon>
        <taxon>Actinomycetes</taxon>
        <taxon>Pseudonocardiales</taxon>
        <taxon>Pseudonocardiaceae</taxon>
        <taxon>Saccharopolyspora</taxon>
    </lineage>
</organism>
<dbReference type="SUPFAM" id="SSF50129">
    <property type="entry name" value="GroES-like"/>
    <property type="match status" value="1"/>
</dbReference>
<dbReference type="Gene3D" id="3.90.180.10">
    <property type="entry name" value="Medium-chain alcohol dehydrogenases, catalytic domain"/>
    <property type="match status" value="1"/>
</dbReference>
<feature type="domain" description="Alcohol dehydrogenase-like N-terminal" evidence="8">
    <location>
        <begin position="26"/>
        <end position="114"/>
    </location>
</feature>
<dbReference type="InterPro" id="IPR013149">
    <property type="entry name" value="ADH-like_C"/>
</dbReference>
<evidence type="ECO:0000259" key="8">
    <source>
        <dbReference type="Pfam" id="PF08240"/>
    </source>
</evidence>
<evidence type="ECO:0000256" key="6">
    <source>
        <dbReference type="RuleBase" id="RU361277"/>
    </source>
</evidence>
<dbReference type="PANTHER" id="PTHR43350">
    <property type="entry name" value="NAD-DEPENDENT ALCOHOL DEHYDROGENASE"/>
    <property type="match status" value="1"/>
</dbReference>